<proteinExistence type="predicted"/>
<dbReference type="InterPro" id="IPR055952">
    <property type="entry name" value="DUF7530"/>
</dbReference>
<dbReference type="Pfam" id="PF24374">
    <property type="entry name" value="DUF7530"/>
    <property type="match status" value="1"/>
</dbReference>
<gene>
    <name evidence="2" type="ORF">NDI79_17535</name>
</gene>
<accession>A0ABU2G5A9</accession>
<keyword evidence="1" id="KW-0812">Transmembrane</keyword>
<organism evidence="2 3">
    <name type="scientific">Halogeometricum luteum</name>
    <dbReference type="NCBI Taxonomy" id="2950537"/>
    <lineage>
        <taxon>Archaea</taxon>
        <taxon>Methanobacteriati</taxon>
        <taxon>Methanobacteriota</taxon>
        <taxon>Stenosarchaea group</taxon>
        <taxon>Halobacteria</taxon>
        <taxon>Halobacteriales</taxon>
        <taxon>Haloferacaceae</taxon>
        <taxon>Halogeometricum</taxon>
    </lineage>
</organism>
<feature type="transmembrane region" description="Helical" evidence="1">
    <location>
        <begin position="95"/>
        <end position="124"/>
    </location>
</feature>
<dbReference type="RefSeq" id="WP_310929962.1">
    <property type="nucleotide sequence ID" value="NZ_JAMQOQ010000005.1"/>
</dbReference>
<sequence>MSRAPRDVRVSRTQFGETWVYESIVGALPGIDLTDGEAIALQLGLFEVFVVFFAWAYDLWQAVVPGTIAVGVAAVGSVVMLRMGRTTRETNLPDAYTRLLFGSSIEVVLGVLAFVALVTHLFVYDPLQGQTTLLESVFGRQPPVVVVYLTLLVLWDLCYRIGTSWWAAIVSVWGSWRYTVDPATARTLRIADGWNVVFGVAQVALVPFILDQPVMLLAVGGHVVAVTVVSTVAAVTLDVDENS</sequence>
<feature type="transmembrane region" description="Helical" evidence="1">
    <location>
        <begin position="38"/>
        <end position="57"/>
    </location>
</feature>
<evidence type="ECO:0000313" key="2">
    <source>
        <dbReference type="EMBL" id="MDS0295979.1"/>
    </source>
</evidence>
<reference evidence="2 3" key="1">
    <citation type="submission" date="2022-06" db="EMBL/GenBank/DDBJ databases">
        <title>Halogeometricum sp. a new haloarchaeum isolate from saline soil.</title>
        <authorList>
            <person name="Strakova D."/>
            <person name="Galisteo C."/>
            <person name="Sanchez-Porro C."/>
            <person name="Ventosa A."/>
        </authorList>
    </citation>
    <scope>NUCLEOTIDE SEQUENCE [LARGE SCALE GENOMIC DNA]</scope>
    <source>
        <strain evidence="3">S3BR25-2</strain>
    </source>
</reference>
<keyword evidence="3" id="KW-1185">Reference proteome</keyword>
<feature type="transmembrane region" description="Helical" evidence="1">
    <location>
        <begin position="193"/>
        <end position="210"/>
    </location>
</feature>
<evidence type="ECO:0000256" key="1">
    <source>
        <dbReference type="SAM" id="Phobius"/>
    </source>
</evidence>
<dbReference type="EMBL" id="JAMQOQ010000005">
    <property type="protein sequence ID" value="MDS0295979.1"/>
    <property type="molecule type" value="Genomic_DNA"/>
</dbReference>
<dbReference type="Proteomes" id="UP001254813">
    <property type="component" value="Unassembled WGS sequence"/>
</dbReference>
<keyword evidence="1" id="KW-0472">Membrane</keyword>
<feature type="transmembrane region" description="Helical" evidence="1">
    <location>
        <begin position="63"/>
        <end position="83"/>
    </location>
</feature>
<evidence type="ECO:0000313" key="3">
    <source>
        <dbReference type="Proteomes" id="UP001254813"/>
    </source>
</evidence>
<feature type="transmembrane region" description="Helical" evidence="1">
    <location>
        <begin position="144"/>
        <end position="173"/>
    </location>
</feature>
<keyword evidence="1" id="KW-1133">Transmembrane helix</keyword>
<name>A0ABU2G5A9_9EURY</name>
<protein>
    <submittedName>
        <fullName evidence="2">Uncharacterized protein</fullName>
    </submittedName>
</protein>
<comment type="caution">
    <text evidence="2">The sequence shown here is derived from an EMBL/GenBank/DDBJ whole genome shotgun (WGS) entry which is preliminary data.</text>
</comment>
<feature type="transmembrane region" description="Helical" evidence="1">
    <location>
        <begin position="216"/>
        <end position="237"/>
    </location>
</feature>